<organism evidence="2 3">
    <name type="scientific">Plakobranchus ocellatus</name>
    <dbReference type="NCBI Taxonomy" id="259542"/>
    <lineage>
        <taxon>Eukaryota</taxon>
        <taxon>Metazoa</taxon>
        <taxon>Spiralia</taxon>
        <taxon>Lophotrochozoa</taxon>
        <taxon>Mollusca</taxon>
        <taxon>Gastropoda</taxon>
        <taxon>Heterobranchia</taxon>
        <taxon>Euthyneura</taxon>
        <taxon>Panpulmonata</taxon>
        <taxon>Sacoglossa</taxon>
        <taxon>Placobranchoidea</taxon>
        <taxon>Plakobranchidae</taxon>
        <taxon>Plakobranchus</taxon>
    </lineage>
</organism>
<name>A0AAV4DSP8_9GAST</name>
<protein>
    <submittedName>
        <fullName evidence="2">Uncharacterized protein</fullName>
    </submittedName>
</protein>
<keyword evidence="3" id="KW-1185">Reference proteome</keyword>
<dbReference type="AlphaFoldDB" id="A0AAV4DSP8"/>
<feature type="region of interest" description="Disordered" evidence="1">
    <location>
        <begin position="49"/>
        <end position="102"/>
    </location>
</feature>
<sequence length="139" mass="15937">MLVIIMTKEVAVNGGDRYGGNGDVNDYEAWMIIIELIMFLILFDDGDDDDYGDGDDDGGDDNDDNDEDDDDHDDHDDNDDDDDDNEDDDDDNNDNGYYLPNRINFHLRPTQLPRCRSLIRQSQTLKRLCQRNSPKMAIV</sequence>
<accession>A0AAV4DSP8</accession>
<evidence type="ECO:0000313" key="3">
    <source>
        <dbReference type="Proteomes" id="UP000735302"/>
    </source>
</evidence>
<proteinExistence type="predicted"/>
<dbReference type="Proteomes" id="UP000735302">
    <property type="component" value="Unassembled WGS sequence"/>
</dbReference>
<comment type="caution">
    <text evidence="2">The sequence shown here is derived from an EMBL/GenBank/DDBJ whole genome shotgun (WGS) entry which is preliminary data.</text>
</comment>
<gene>
    <name evidence="2" type="ORF">PoB_007352000</name>
</gene>
<evidence type="ECO:0000256" key="1">
    <source>
        <dbReference type="SAM" id="MobiDB-lite"/>
    </source>
</evidence>
<reference evidence="2 3" key="1">
    <citation type="journal article" date="2021" name="Elife">
        <title>Chloroplast acquisition without the gene transfer in kleptoplastic sea slugs, Plakobranchus ocellatus.</title>
        <authorList>
            <person name="Maeda T."/>
            <person name="Takahashi S."/>
            <person name="Yoshida T."/>
            <person name="Shimamura S."/>
            <person name="Takaki Y."/>
            <person name="Nagai Y."/>
            <person name="Toyoda A."/>
            <person name="Suzuki Y."/>
            <person name="Arimoto A."/>
            <person name="Ishii H."/>
            <person name="Satoh N."/>
            <person name="Nishiyama T."/>
            <person name="Hasebe M."/>
            <person name="Maruyama T."/>
            <person name="Minagawa J."/>
            <person name="Obokata J."/>
            <person name="Shigenobu S."/>
        </authorList>
    </citation>
    <scope>NUCLEOTIDE SEQUENCE [LARGE SCALE GENOMIC DNA]</scope>
</reference>
<evidence type="ECO:0000313" key="2">
    <source>
        <dbReference type="EMBL" id="GFO47015.1"/>
    </source>
</evidence>
<feature type="compositionally biased region" description="Acidic residues" evidence="1">
    <location>
        <begin position="49"/>
        <end position="93"/>
    </location>
</feature>
<dbReference type="EMBL" id="BLXT01008249">
    <property type="protein sequence ID" value="GFO47015.1"/>
    <property type="molecule type" value="Genomic_DNA"/>
</dbReference>